<protein>
    <recommendedName>
        <fullName evidence="3">SGNH/GDSL hydrolase family protein</fullName>
    </recommendedName>
</protein>
<evidence type="ECO:0008006" key="3">
    <source>
        <dbReference type="Google" id="ProtNLM"/>
    </source>
</evidence>
<accession>A0ABT8DCY0</accession>
<evidence type="ECO:0000313" key="1">
    <source>
        <dbReference type="EMBL" id="MDN3713212.1"/>
    </source>
</evidence>
<evidence type="ECO:0000313" key="2">
    <source>
        <dbReference type="Proteomes" id="UP001243846"/>
    </source>
</evidence>
<gene>
    <name evidence="1" type="ORF">QWZ10_18380</name>
</gene>
<keyword evidence="2" id="KW-1185">Reference proteome</keyword>
<name>A0ABT8DCY0_9RHOB</name>
<comment type="caution">
    <text evidence="1">The sequence shown here is derived from an EMBL/GenBank/DDBJ whole genome shotgun (WGS) entry which is preliminary data.</text>
</comment>
<dbReference type="Proteomes" id="UP001243846">
    <property type="component" value="Unassembled WGS sequence"/>
</dbReference>
<proteinExistence type="predicted"/>
<sequence>MLLSDDPEIRRQINFYNEVPALAVTGYDAFVVVGGSSFAQLCSVQTSHRSLGFPSVAAGIPCELCSEGFMDAMVRRRILASTAMRLIRRLARLGIAPILFLPAPLPSVECRDDPQQEQALLQLFRRGDGASFHQRYLHHLHELMSDLAVVIEQPPDTMVHEVFTRSEWMRGSLRLNSRQDVQHGRAEYSHGNTRFGARRIDQILAGLQAL</sequence>
<organism evidence="1 2">
    <name type="scientific">Paracoccus cavernae</name>
    <dbReference type="NCBI Taxonomy" id="1571207"/>
    <lineage>
        <taxon>Bacteria</taxon>
        <taxon>Pseudomonadati</taxon>
        <taxon>Pseudomonadota</taxon>
        <taxon>Alphaproteobacteria</taxon>
        <taxon>Rhodobacterales</taxon>
        <taxon>Paracoccaceae</taxon>
        <taxon>Paracoccus</taxon>
    </lineage>
</organism>
<dbReference type="EMBL" id="JAUFRC010000001">
    <property type="protein sequence ID" value="MDN3713212.1"/>
    <property type="molecule type" value="Genomic_DNA"/>
</dbReference>
<reference evidence="2" key="1">
    <citation type="journal article" date="2019" name="Int. J. Syst. Evol. Microbiol.">
        <title>The Global Catalogue of Microorganisms (GCM) 10K type strain sequencing project: providing services to taxonomists for standard genome sequencing and annotation.</title>
        <authorList>
            <consortium name="The Broad Institute Genomics Platform"/>
            <consortium name="The Broad Institute Genome Sequencing Center for Infectious Disease"/>
            <person name="Wu L."/>
            <person name="Ma J."/>
        </authorList>
    </citation>
    <scope>NUCLEOTIDE SEQUENCE [LARGE SCALE GENOMIC DNA]</scope>
    <source>
        <strain evidence="2">CECT 8482</strain>
    </source>
</reference>